<name>A0ABU6D6W0_9BACL</name>
<dbReference type="Proteomes" id="UP001355653">
    <property type="component" value="Unassembled WGS sequence"/>
</dbReference>
<evidence type="ECO:0000313" key="3">
    <source>
        <dbReference type="Proteomes" id="UP001355653"/>
    </source>
</evidence>
<proteinExistence type="predicted"/>
<dbReference type="EMBL" id="JAROBY010000004">
    <property type="protein sequence ID" value="MEB4792693.1"/>
    <property type="molecule type" value="Genomic_DNA"/>
</dbReference>
<keyword evidence="1" id="KW-0472">Membrane</keyword>
<feature type="transmembrane region" description="Helical" evidence="1">
    <location>
        <begin position="39"/>
        <end position="56"/>
    </location>
</feature>
<keyword evidence="1" id="KW-1133">Transmembrane helix</keyword>
<evidence type="ECO:0000256" key="1">
    <source>
        <dbReference type="SAM" id="Phobius"/>
    </source>
</evidence>
<keyword evidence="3" id="KW-1185">Reference proteome</keyword>
<accession>A0ABU6D6W0</accession>
<feature type="transmembrane region" description="Helical" evidence="1">
    <location>
        <begin position="76"/>
        <end position="97"/>
    </location>
</feature>
<gene>
    <name evidence="2" type="ORF">P5G65_02200</name>
</gene>
<feature type="transmembrane region" description="Helical" evidence="1">
    <location>
        <begin position="145"/>
        <end position="162"/>
    </location>
</feature>
<evidence type="ECO:0008006" key="4">
    <source>
        <dbReference type="Google" id="ProtNLM"/>
    </source>
</evidence>
<protein>
    <recommendedName>
        <fullName evidence="4">DUF5683 domain-containing protein</fullName>
    </recommendedName>
</protein>
<feature type="transmembrane region" description="Helical" evidence="1">
    <location>
        <begin position="118"/>
        <end position="139"/>
    </location>
</feature>
<sequence>MFYKNQQKFYQEPVYKSPYAAALWSLCLPGFGQLYVREYFIGIILLGSEIAFNILSKLNWSIYYSFTGKLQESSEIVNMGWGLFYPSVYAFNIWHAYNTAKIMNAKLEAEGVPKPEKLAHNMGFFTGLVFGMFFGLHWVFLISPVFSGIVLGFSLAIIGHLIEKNMSRSI</sequence>
<comment type="caution">
    <text evidence="2">The sequence shown here is derived from an EMBL/GenBank/DDBJ whole genome shotgun (WGS) entry which is preliminary data.</text>
</comment>
<organism evidence="2 3">
    <name type="scientific">Paenibacillus chondroitinus</name>
    <dbReference type="NCBI Taxonomy" id="59842"/>
    <lineage>
        <taxon>Bacteria</taxon>
        <taxon>Bacillati</taxon>
        <taxon>Bacillota</taxon>
        <taxon>Bacilli</taxon>
        <taxon>Bacillales</taxon>
        <taxon>Paenibacillaceae</taxon>
        <taxon>Paenibacillus</taxon>
    </lineage>
</organism>
<dbReference type="RefSeq" id="WP_127452068.1">
    <property type="nucleotide sequence ID" value="NZ_JAROBY010000004.1"/>
</dbReference>
<reference evidence="2 3" key="1">
    <citation type="submission" date="2023-03" db="EMBL/GenBank/DDBJ databases">
        <title>Bacillus Genome Sequencing.</title>
        <authorList>
            <person name="Dunlap C."/>
        </authorList>
    </citation>
    <scope>NUCLEOTIDE SEQUENCE [LARGE SCALE GENOMIC DNA]</scope>
    <source>
        <strain evidence="2 3">NRS-1351</strain>
    </source>
</reference>
<keyword evidence="1" id="KW-0812">Transmembrane</keyword>
<evidence type="ECO:0000313" key="2">
    <source>
        <dbReference type="EMBL" id="MEB4792693.1"/>
    </source>
</evidence>